<sequence>MPVVVFDARERGSVRDALLVVLELTPARTQH</sequence>
<protein>
    <submittedName>
        <fullName evidence="1">Uncharacterized protein</fullName>
    </submittedName>
</protein>
<proteinExistence type="predicted"/>
<dbReference type="EMBL" id="AWQX01000076">
    <property type="protein sequence ID" value="EST34609.1"/>
    <property type="molecule type" value="Genomic_DNA"/>
</dbReference>
<name>V6L049_STRRC</name>
<evidence type="ECO:0000313" key="2">
    <source>
        <dbReference type="Proteomes" id="UP000017984"/>
    </source>
</evidence>
<gene>
    <name evidence="1" type="ORF">M878_09670</name>
</gene>
<dbReference type="HOGENOM" id="CLU_3398830_0_0_11"/>
<accession>V6L049</accession>
<reference evidence="1 2" key="1">
    <citation type="journal article" date="2014" name="Genome Announc.">
        <title>Draft Genome Sequence of Streptomyces roseochromogenes subsp. oscitans DS 12.976, Producer of the Aminocoumarin Antibiotic Clorobiocin.</title>
        <authorList>
            <person name="Ruckert C."/>
            <person name="Kalinowski J."/>
            <person name="Heide L."/>
            <person name="Apel A.K."/>
        </authorList>
    </citation>
    <scope>NUCLEOTIDE SEQUENCE [LARGE SCALE GENOMIC DNA]</scope>
    <source>
        <strain evidence="1 2">DS 12.976</strain>
    </source>
</reference>
<organism evidence="1 2">
    <name type="scientific">Streptomyces roseochromogenus subsp. oscitans DS 12.976</name>
    <dbReference type="NCBI Taxonomy" id="1352936"/>
    <lineage>
        <taxon>Bacteria</taxon>
        <taxon>Bacillati</taxon>
        <taxon>Actinomycetota</taxon>
        <taxon>Actinomycetes</taxon>
        <taxon>Kitasatosporales</taxon>
        <taxon>Streptomycetaceae</taxon>
        <taxon>Streptomyces</taxon>
    </lineage>
</organism>
<keyword evidence="2" id="KW-1185">Reference proteome</keyword>
<comment type="caution">
    <text evidence="1">The sequence shown here is derived from an EMBL/GenBank/DDBJ whole genome shotgun (WGS) entry which is preliminary data.</text>
</comment>
<dbReference type="PATRIC" id="fig|1352936.5.peg.2065"/>
<evidence type="ECO:0000313" key="1">
    <source>
        <dbReference type="EMBL" id="EST34609.1"/>
    </source>
</evidence>
<dbReference type="Proteomes" id="UP000017984">
    <property type="component" value="Chromosome"/>
</dbReference>
<dbReference type="AlphaFoldDB" id="V6L049"/>